<dbReference type="EMBL" id="JAPCWZ010000003">
    <property type="protein sequence ID" value="KAK8873200.1"/>
    <property type="molecule type" value="Genomic_DNA"/>
</dbReference>
<protein>
    <submittedName>
        <fullName evidence="9">Integral membrane protein</fullName>
    </submittedName>
</protein>
<feature type="compositionally biased region" description="Gly residues" evidence="6">
    <location>
        <begin position="355"/>
        <end position="364"/>
    </location>
</feature>
<evidence type="ECO:0000313" key="9">
    <source>
        <dbReference type="EMBL" id="KAK8873200.1"/>
    </source>
</evidence>
<feature type="compositionally biased region" description="Polar residues" evidence="6">
    <location>
        <begin position="370"/>
        <end position="381"/>
    </location>
</feature>
<proteinExistence type="inferred from homology"/>
<dbReference type="PANTHER" id="PTHR33048">
    <property type="entry name" value="PTH11-LIKE INTEGRAL MEMBRANE PROTEIN (AFU_ORTHOLOGUE AFUA_5G11245)"/>
    <property type="match status" value="1"/>
</dbReference>
<evidence type="ECO:0000256" key="2">
    <source>
        <dbReference type="ARBA" id="ARBA00022692"/>
    </source>
</evidence>
<feature type="compositionally biased region" description="Low complexity" evidence="6">
    <location>
        <begin position="447"/>
        <end position="463"/>
    </location>
</feature>
<feature type="transmembrane region" description="Helical" evidence="7">
    <location>
        <begin position="179"/>
        <end position="199"/>
    </location>
</feature>
<feature type="compositionally biased region" description="Low complexity" evidence="6">
    <location>
        <begin position="584"/>
        <end position="598"/>
    </location>
</feature>
<comment type="subcellular location">
    <subcellularLocation>
        <location evidence="1">Membrane</location>
        <topology evidence="1">Multi-pass membrane protein</topology>
    </subcellularLocation>
</comment>
<feature type="region of interest" description="Disordered" evidence="6">
    <location>
        <begin position="342"/>
        <end position="385"/>
    </location>
</feature>
<feature type="transmembrane region" description="Helical" evidence="7">
    <location>
        <begin position="67"/>
        <end position="87"/>
    </location>
</feature>
<keyword evidence="2 7" id="KW-0812">Transmembrane</keyword>
<accession>A0ABR2J5Y2</accession>
<evidence type="ECO:0000256" key="1">
    <source>
        <dbReference type="ARBA" id="ARBA00004141"/>
    </source>
</evidence>
<organism evidence="9 10">
    <name type="scientific">Apiospora arundinis</name>
    <dbReference type="NCBI Taxonomy" id="335852"/>
    <lineage>
        <taxon>Eukaryota</taxon>
        <taxon>Fungi</taxon>
        <taxon>Dikarya</taxon>
        <taxon>Ascomycota</taxon>
        <taxon>Pezizomycotina</taxon>
        <taxon>Sordariomycetes</taxon>
        <taxon>Xylariomycetidae</taxon>
        <taxon>Amphisphaeriales</taxon>
        <taxon>Apiosporaceae</taxon>
        <taxon>Apiospora</taxon>
    </lineage>
</organism>
<evidence type="ECO:0000256" key="4">
    <source>
        <dbReference type="ARBA" id="ARBA00023136"/>
    </source>
</evidence>
<evidence type="ECO:0000256" key="7">
    <source>
        <dbReference type="SAM" id="Phobius"/>
    </source>
</evidence>
<evidence type="ECO:0000256" key="6">
    <source>
        <dbReference type="SAM" id="MobiDB-lite"/>
    </source>
</evidence>
<keyword evidence="4 7" id="KW-0472">Membrane</keyword>
<gene>
    <name evidence="9" type="ORF">PGQ11_003714</name>
</gene>
<feature type="transmembrane region" description="Helical" evidence="7">
    <location>
        <begin position="99"/>
        <end position="123"/>
    </location>
</feature>
<feature type="compositionally biased region" description="Polar residues" evidence="6">
    <location>
        <begin position="464"/>
        <end position="477"/>
    </location>
</feature>
<comment type="similarity">
    <text evidence="5">Belongs to the SAT4 family.</text>
</comment>
<feature type="transmembrane region" description="Helical" evidence="7">
    <location>
        <begin position="143"/>
        <end position="167"/>
    </location>
</feature>
<evidence type="ECO:0000259" key="8">
    <source>
        <dbReference type="Pfam" id="PF20684"/>
    </source>
</evidence>
<name>A0ABR2J5Y2_9PEZI</name>
<feature type="region of interest" description="Disordered" evidence="6">
    <location>
        <begin position="556"/>
        <end position="598"/>
    </location>
</feature>
<evidence type="ECO:0000313" key="10">
    <source>
        <dbReference type="Proteomes" id="UP001390339"/>
    </source>
</evidence>
<evidence type="ECO:0000256" key="3">
    <source>
        <dbReference type="ARBA" id="ARBA00022989"/>
    </source>
</evidence>
<dbReference type="Pfam" id="PF20684">
    <property type="entry name" value="Fung_rhodopsin"/>
    <property type="match status" value="1"/>
</dbReference>
<reference evidence="9 10" key="1">
    <citation type="journal article" date="2024" name="IMA Fungus">
        <title>Apiospora arundinis, a panoply of carbohydrate-active enzymes and secondary metabolites.</title>
        <authorList>
            <person name="Sorensen T."/>
            <person name="Petersen C."/>
            <person name="Muurmann A.T."/>
            <person name="Christiansen J.V."/>
            <person name="Brundto M.L."/>
            <person name="Overgaard C.K."/>
            <person name="Boysen A.T."/>
            <person name="Wollenberg R.D."/>
            <person name="Larsen T.O."/>
            <person name="Sorensen J.L."/>
            <person name="Nielsen K.L."/>
            <person name="Sondergaard T.E."/>
        </authorList>
    </citation>
    <scope>NUCLEOTIDE SEQUENCE [LARGE SCALE GENOMIC DNA]</scope>
    <source>
        <strain evidence="9 10">AAU 773</strain>
    </source>
</reference>
<feature type="domain" description="Rhodopsin" evidence="8">
    <location>
        <begin position="83"/>
        <end position="328"/>
    </location>
</feature>
<dbReference type="InterPro" id="IPR049326">
    <property type="entry name" value="Rhodopsin_dom_fungi"/>
</dbReference>
<dbReference type="PANTHER" id="PTHR33048:SF96">
    <property type="entry name" value="INTEGRAL MEMBRANE PROTEIN"/>
    <property type="match status" value="1"/>
</dbReference>
<keyword evidence="3 7" id="KW-1133">Transmembrane helix</keyword>
<comment type="caution">
    <text evidence="9">The sequence shown here is derived from an EMBL/GenBank/DDBJ whole genome shotgun (WGS) entry which is preliminary data.</text>
</comment>
<keyword evidence="10" id="KW-1185">Reference proteome</keyword>
<feature type="compositionally biased region" description="Polar residues" evidence="6">
    <location>
        <begin position="413"/>
        <end position="437"/>
    </location>
</feature>
<feature type="transmembrane region" description="Helical" evidence="7">
    <location>
        <begin position="232"/>
        <end position="254"/>
    </location>
</feature>
<feature type="transmembrane region" description="Helical" evidence="7">
    <location>
        <begin position="266"/>
        <end position="286"/>
    </location>
</feature>
<evidence type="ECO:0000256" key="5">
    <source>
        <dbReference type="ARBA" id="ARBA00038359"/>
    </source>
</evidence>
<dbReference type="InterPro" id="IPR052337">
    <property type="entry name" value="SAT4-like"/>
</dbReference>
<feature type="region of interest" description="Disordered" evidence="6">
    <location>
        <begin position="406"/>
        <end position="477"/>
    </location>
</feature>
<dbReference type="Proteomes" id="UP001390339">
    <property type="component" value="Unassembled WGS sequence"/>
</dbReference>
<sequence length="598" mass="65176">MLVLLANKNLFVFAFAGRCHIYWILRVSLYRCLACCRITHHTSESSSPEMAPRTLGYDVNPAGTRLFIVQTVSLVLATLACALRVYVRVFMVRKLLVEDWMMLAAVLFYIPTSIIVLHSIALGGTGLHTTQLTQQGILVALRAWYLGEVLYVPTATLIRMSIAFFLLRIAVKPWHVWITRINIVVILIINIVYFFLMVIQCTPPSFFWEGPARIPGAHGSCIDKAVVPISTIVHSVLSAISDWTLALLPIAMLWKVQINLRTKISVAVLLSTGLVAGIALILRASYVKEIAISADFLHDTVDVATWSVLEPALGIIAGCIATLRPLFKSLGLSGLKRSRKYISSSNKKQSHSGGSSTGGGGGGASRRLTRPSNGHHYNNRNMLRLDDEYDDDEELVAVTDGRHLDEAVDLELSPTSKTKTSSGVTATTATPESSTHTDTYRPDTRGSESNLNSNNNNNNSDNNRPCSPTFLSNNSSNSRIYDNIDAFGNSRDQHWEIESLRPPPRARGSYNSVLSGQGSSHQTVVVDGGINIQTTFDICSSSSSQNNRMTAFVAESPISDKSSSSRDLPLQGSSWTLSPPPPVASASPKTAAATTHLH</sequence>